<dbReference type="InterPro" id="IPR036291">
    <property type="entry name" value="NAD(P)-bd_dom_sf"/>
</dbReference>
<dbReference type="PANTHER" id="PTHR43899:SF13">
    <property type="entry name" value="RH59310P"/>
    <property type="match status" value="1"/>
</dbReference>
<dbReference type="GO" id="GO:0016491">
    <property type="term" value="F:oxidoreductase activity"/>
    <property type="evidence" value="ECO:0007669"/>
    <property type="project" value="UniProtKB-KW"/>
</dbReference>
<dbReference type="PANTHER" id="PTHR43899">
    <property type="entry name" value="RH59310P"/>
    <property type="match status" value="1"/>
</dbReference>
<dbReference type="InterPro" id="IPR051019">
    <property type="entry name" value="VLCFA-Steroid_DH"/>
</dbReference>
<sequence length="290" mass="30411">MNTSDSLDAKGRYGGWALVAGASAGLGAAFAREAARLGFDVVLLARRADALEETAASIRADHGVATRCIVADLARDDIADVVASQTSDLDIGVLIYNAAAELYGPFLTLDHQSHRTNLAVNCFTPTVLAELFGARMRDRGRGAIAIVSSLAALQGARYLITYGASKAYELILAEGLWDEFGDHGVDALAYVVGATSSSTWHGAAADAFTDAEGLSALQARILQPATTDEVAARLFTVLPHGPRQYANLADEAAALEAASKPRAEVVLTMSGVTTGLARFAHLPKPTLRRS</sequence>
<name>A0A6J6ZFJ7_9ZZZZ</name>
<comment type="similarity">
    <text evidence="1">Belongs to the short-chain dehydrogenases/reductases (SDR) family.</text>
</comment>
<dbReference type="EMBL" id="CAFABA010000016">
    <property type="protein sequence ID" value="CAB4819434.1"/>
    <property type="molecule type" value="Genomic_DNA"/>
</dbReference>
<keyword evidence="2" id="KW-0560">Oxidoreductase</keyword>
<dbReference type="Pfam" id="PF00106">
    <property type="entry name" value="adh_short"/>
    <property type="match status" value="1"/>
</dbReference>
<evidence type="ECO:0000313" key="4">
    <source>
        <dbReference type="EMBL" id="CAB4819434.1"/>
    </source>
</evidence>
<dbReference type="AlphaFoldDB" id="A0A6J6ZFJ7"/>
<dbReference type="Gene3D" id="3.40.50.720">
    <property type="entry name" value="NAD(P)-binding Rossmann-like Domain"/>
    <property type="match status" value="1"/>
</dbReference>
<dbReference type="EMBL" id="CAFBOS010000018">
    <property type="protein sequence ID" value="CAB4982751.1"/>
    <property type="molecule type" value="Genomic_DNA"/>
</dbReference>
<organism evidence="4">
    <name type="scientific">freshwater metagenome</name>
    <dbReference type="NCBI Taxonomy" id="449393"/>
    <lineage>
        <taxon>unclassified sequences</taxon>
        <taxon>metagenomes</taxon>
        <taxon>ecological metagenomes</taxon>
    </lineage>
</organism>
<evidence type="ECO:0000256" key="2">
    <source>
        <dbReference type="ARBA" id="ARBA00023002"/>
    </source>
</evidence>
<gene>
    <name evidence="3" type="ORF">UFOPK2754_01023</name>
    <name evidence="4" type="ORF">UFOPK3139_00605</name>
    <name evidence="5" type="ORF">UFOPK3543_01120</name>
    <name evidence="6" type="ORF">UFOPK3967_00464</name>
</gene>
<dbReference type="PRINTS" id="PR00081">
    <property type="entry name" value="GDHRDH"/>
</dbReference>
<evidence type="ECO:0000313" key="5">
    <source>
        <dbReference type="EMBL" id="CAB4905641.1"/>
    </source>
</evidence>
<dbReference type="EMBL" id="CAFBMH010000032">
    <property type="protein sequence ID" value="CAB4905641.1"/>
    <property type="molecule type" value="Genomic_DNA"/>
</dbReference>
<dbReference type="InterPro" id="IPR002347">
    <property type="entry name" value="SDR_fam"/>
</dbReference>
<proteinExistence type="inferred from homology"/>
<accession>A0A6J6ZFJ7</accession>
<evidence type="ECO:0000313" key="6">
    <source>
        <dbReference type="EMBL" id="CAB4982751.1"/>
    </source>
</evidence>
<evidence type="ECO:0000256" key="1">
    <source>
        <dbReference type="ARBA" id="ARBA00006484"/>
    </source>
</evidence>
<reference evidence="4" key="1">
    <citation type="submission" date="2020-05" db="EMBL/GenBank/DDBJ databases">
        <authorList>
            <person name="Chiriac C."/>
            <person name="Salcher M."/>
            <person name="Ghai R."/>
            <person name="Kavagutti S V."/>
        </authorList>
    </citation>
    <scope>NUCLEOTIDE SEQUENCE</scope>
</reference>
<dbReference type="EMBL" id="CAEZYR010000029">
    <property type="protein sequence ID" value="CAB4738976.1"/>
    <property type="molecule type" value="Genomic_DNA"/>
</dbReference>
<protein>
    <submittedName>
        <fullName evidence="4">Unannotated protein</fullName>
    </submittedName>
</protein>
<evidence type="ECO:0000313" key="3">
    <source>
        <dbReference type="EMBL" id="CAB4738976.1"/>
    </source>
</evidence>
<dbReference type="SUPFAM" id="SSF51735">
    <property type="entry name" value="NAD(P)-binding Rossmann-fold domains"/>
    <property type="match status" value="1"/>
</dbReference>